<dbReference type="PROSITE" id="PS50280">
    <property type="entry name" value="SET"/>
    <property type="match status" value="1"/>
</dbReference>
<feature type="compositionally biased region" description="Basic residues" evidence="13">
    <location>
        <begin position="110"/>
        <end position="119"/>
    </location>
</feature>
<dbReference type="InterPro" id="IPR001214">
    <property type="entry name" value="SET_dom"/>
</dbReference>
<evidence type="ECO:0000256" key="13">
    <source>
        <dbReference type="SAM" id="MobiDB-lite"/>
    </source>
</evidence>
<reference evidence="15 16" key="1">
    <citation type="journal article" date="2017" name="PLoS Biol.">
        <title>The sea cucumber genome provides insights into morphological evolution and visceral regeneration.</title>
        <authorList>
            <person name="Zhang X."/>
            <person name="Sun L."/>
            <person name="Yuan J."/>
            <person name="Sun Y."/>
            <person name="Gao Y."/>
            <person name="Zhang L."/>
            <person name="Li S."/>
            <person name="Dai H."/>
            <person name="Hamel J.F."/>
            <person name="Liu C."/>
            <person name="Yu Y."/>
            <person name="Liu S."/>
            <person name="Lin W."/>
            <person name="Guo K."/>
            <person name="Jin S."/>
            <person name="Xu P."/>
            <person name="Storey K.B."/>
            <person name="Huan P."/>
            <person name="Zhang T."/>
            <person name="Zhou Y."/>
            <person name="Zhang J."/>
            <person name="Lin C."/>
            <person name="Li X."/>
            <person name="Xing L."/>
            <person name="Huo D."/>
            <person name="Sun M."/>
            <person name="Wang L."/>
            <person name="Mercier A."/>
            <person name="Li F."/>
            <person name="Yang H."/>
            <person name="Xiang J."/>
        </authorList>
    </citation>
    <scope>NUCLEOTIDE SEQUENCE [LARGE SCALE GENOMIC DNA]</scope>
    <source>
        <strain evidence="15">Shaxun</strain>
        <tissue evidence="15">Muscle</tissue>
    </source>
</reference>
<evidence type="ECO:0000256" key="11">
    <source>
        <dbReference type="ARBA" id="ARBA00023242"/>
    </source>
</evidence>
<evidence type="ECO:0000256" key="7">
    <source>
        <dbReference type="ARBA" id="ARBA00022691"/>
    </source>
</evidence>
<dbReference type="Proteomes" id="UP000230750">
    <property type="component" value="Unassembled WGS sequence"/>
</dbReference>
<dbReference type="InterPro" id="IPR016858">
    <property type="entry name" value="KMT5A-like"/>
</dbReference>
<dbReference type="Gene3D" id="2.170.270.10">
    <property type="entry name" value="SET domain"/>
    <property type="match status" value="1"/>
</dbReference>
<name>A0A2G8KCF7_STIJA</name>
<accession>A0A2G8KCF7</accession>
<dbReference type="InterPro" id="IPR051760">
    <property type="entry name" value="KMT5A"/>
</dbReference>
<dbReference type="SMART" id="SM00317">
    <property type="entry name" value="SET"/>
    <property type="match status" value="1"/>
</dbReference>
<sequence length="306" mass="34497">MEVASATQLEKGNEEASQPTDRSTNTTDQHLSVNKDAVAKKPNTEKEEVTIPKVVSESKPESSTEKTCRAKVAADKQPSSSDDRKEDSDAKVKRSVVTPKDQMKTGDKGKRGKRKKKTNLPKITLKQQSPVMKRLTDFFPVRRSNRRCKSSIEVEEKKRLEEAILTGQEEGLEAREIDGKGRGVIATRDFAKGQFVVEYYGDLIDVTKAKELEAKYGMDPSIGCYMYYFEFKNKRYCVDATKESGRLGRLLNHSKTGNCCTKLVPIQSKPHLILVAKRDIKNGEELLYDYGDRSKEVLESHPWLAS</sequence>
<dbReference type="GO" id="GO:0043516">
    <property type="term" value="P:regulation of DNA damage response, signal transduction by p53 class mediator"/>
    <property type="evidence" value="ECO:0007669"/>
    <property type="project" value="TreeGrafter"/>
</dbReference>
<evidence type="ECO:0000256" key="10">
    <source>
        <dbReference type="ARBA" id="ARBA00023163"/>
    </source>
</evidence>
<evidence type="ECO:0000256" key="4">
    <source>
        <dbReference type="ARBA" id="ARBA00022454"/>
    </source>
</evidence>
<comment type="caution">
    <text evidence="15">The sequence shown here is derived from an EMBL/GenBank/DDBJ whole genome shotgun (WGS) entry which is preliminary data.</text>
</comment>
<keyword evidence="11" id="KW-0539">Nucleus</keyword>
<keyword evidence="8" id="KW-0156">Chromatin regulator</keyword>
<dbReference type="SUPFAM" id="SSF82199">
    <property type="entry name" value="SET domain"/>
    <property type="match status" value="1"/>
</dbReference>
<dbReference type="CDD" id="cd10528">
    <property type="entry name" value="SET_SETD8"/>
    <property type="match status" value="1"/>
</dbReference>
<dbReference type="GO" id="GO:0140944">
    <property type="term" value="F:histone H4K20 monomethyltransferase activity"/>
    <property type="evidence" value="ECO:0007669"/>
    <property type="project" value="UniProtKB-EC"/>
</dbReference>
<proteinExistence type="predicted"/>
<evidence type="ECO:0000313" key="15">
    <source>
        <dbReference type="EMBL" id="PIK45655.1"/>
    </source>
</evidence>
<evidence type="ECO:0000256" key="3">
    <source>
        <dbReference type="ARBA" id="ARBA00012187"/>
    </source>
</evidence>
<dbReference type="OrthoDB" id="5560686at2759"/>
<evidence type="ECO:0000256" key="1">
    <source>
        <dbReference type="ARBA" id="ARBA00004123"/>
    </source>
</evidence>
<protein>
    <recommendedName>
        <fullName evidence="3">[histone H4]-lysine(20) N-methyltransferase</fullName>
        <ecNumber evidence="3">2.1.1.361</ecNumber>
    </recommendedName>
</protein>
<feature type="compositionally biased region" description="Basic and acidic residues" evidence="13">
    <location>
        <begin position="37"/>
        <end position="74"/>
    </location>
</feature>
<keyword evidence="5 15" id="KW-0489">Methyltransferase</keyword>
<dbReference type="Pfam" id="PF00856">
    <property type="entry name" value="SET"/>
    <property type="match status" value="1"/>
</dbReference>
<comment type="catalytic activity">
    <reaction evidence="12">
        <text>L-lysyl(20)-[histone H4] + S-adenosyl-L-methionine = N(6)-methyl-L-lysyl(20)-[histone H4] + S-adenosyl-L-homocysteine + H(+)</text>
        <dbReference type="Rhea" id="RHEA:60344"/>
        <dbReference type="Rhea" id="RHEA-COMP:15554"/>
        <dbReference type="Rhea" id="RHEA-COMP:15555"/>
        <dbReference type="ChEBI" id="CHEBI:15378"/>
        <dbReference type="ChEBI" id="CHEBI:29969"/>
        <dbReference type="ChEBI" id="CHEBI:57856"/>
        <dbReference type="ChEBI" id="CHEBI:59789"/>
        <dbReference type="ChEBI" id="CHEBI:61929"/>
        <dbReference type="EC" id="2.1.1.361"/>
    </reaction>
</comment>
<comment type="subcellular location">
    <subcellularLocation>
        <location evidence="2">Chromosome</location>
    </subcellularLocation>
    <subcellularLocation>
        <location evidence="1">Nucleus</location>
    </subcellularLocation>
</comment>
<keyword evidence="10" id="KW-0804">Transcription</keyword>
<evidence type="ECO:0000256" key="9">
    <source>
        <dbReference type="ARBA" id="ARBA00023015"/>
    </source>
</evidence>
<keyword evidence="7" id="KW-0949">S-adenosyl-L-methionine</keyword>
<dbReference type="GO" id="GO:0006357">
    <property type="term" value="P:regulation of transcription by RNA polymerase II"/>
    <property type="evidence" value="ECO:0007669"/>
    <property type="project" value="TreeGrafter"/>
</dbReference>
<keyword evidence="16" id="KW-1185">Reference proteome</keyword>
<dbReference type="InterPro" id="IPR046341">
    <property type="entry name" value="SET_dom_sf"/>
</dbReference>
<dbReference type="GO" id="GO:0005634">
    <property type="term" value="C:nucleus"/>
    <property type="evidence" value="ECO:0007669"/>
    <property type="project" value="UniProtKB-SubCell"/>
</dbReference>
<evidence type="ECO:0000259" key="14">
    <source>
        <dbReference type="PROSITE" id="PS50280"/>
    </source>
</evidence>
<keyword evidence="6 15" id="KW-0808">Transferase</keyword>
<dbReference type="PANTHER" id="PTHR46167:SF1">
    <property type="entry name" value="N-LYSINE METHYLTRANSFERASE KMT5A"/>
    <property type="match status" value="1"/>
</dbReference>
<dbReference type="AlphaFoldDB" id="A0A2G8KCF7"/>
<dbReference type="GO" id="GO:0032259">
    <property type="term" value="P:methylation"/>
    <property type="evidence" value="ECO:0007669"/>
    <property type="project" value="UniProtKB-KW"/>
</dbReference>
<evidence type="ECO:0000256" key="12">
    <source>
        <dbReference type="ARBA" id="ARBA00047784"/>
    </source>
</evidence>
<dbReference type="GO" id="GO:0005700">
    <property type="term" value="C:polytene chromosome"/>
    <property type="evidence" value="ECO:0007669"/>
    <property type="project" value="TreeGrafter"/>
</dbReference>
<evidence type="ECO:0000313" key="16">
    <source>
        <dbReference type="Proteomes" id="UP000230750"/>
    </source>
</evidence>
<dbReference type="EMBL" id="MRZV01000697">
    <property type="protein sequence ID" value="PIK45655.1"/>
    <property type="molecule type" value="Genomic_DNA"/>
</dbReference>
<dbReference type="PROSITE" id="PS51571">
    <property type="entry name" value="SAM_MT43_PR_SET"/>
    <property type="match status" value="1"/>
</dbReference>
<keyword evidence="4" id="KW-0158">Chromosome</keyword>
<dbReference type="EC" id="2.1.1.361" evidence="3"/>
<gene>
    <name evidence="15" type="ORF">BSL78_17476</name>
</gene>
<dbReference type="PANTHER" id="PTHR46167">
    <property type="entry name" value="N-LYSINE METHYLTRANSFERASE KMT5A"/>
    <property type="match status" value="1"/>
</dbReference>
<dbReference type="InterPro" id="IPR047266">
    <property type="entry name" value="KMT5A-like_SET"/>
</dbReference>
<evidence type="ECO:0000256" key="8">
    <source>
        <dbReference type="ARBA" id="ARBA00022853"/>
    </source>
</evidence>
<feature type="region of interest" description="Disordered" evidence="13">
    <location>
        <begin position="1"/>
        <end position="121"/>
    </location>
</feature>
<feature type="domain" description="SET" evidence="14">
    <location>
        <begin position="170"/>
        <end position="291"/>
    </location>
</feature>
<feature type="compositionally biased region" description="Polar residues" evidence="13">
    <location>
        <begin position="1"/>
        <end position="32"/>
    </location>
</feature>
<evidence type="ECO:0000256" key="5">
    <source>
        <dbReference type="ARBA" id="ARBA00022603"/>
    </source>
</evidence>
<feature type="compositionally biased region" description="Basic and acidic residues" evidence="13">
    <location>
        <begin position="81"/>
        <end position="92"/>
    </location>
</feature>
<evidence type="ECO:0000256" key="2">
    <source>
        <dbReference type="ARBA" id="ARBA00004286"/>
    </source>
</evidence>
<dbReference type="STRING" id="307972.A0A2G8KCF7"/>
<keyword evidence="9" id="KW-0805">Transcription regulation</keyword>
<organism evidence="15 16">
    <name type="scientific">Stichopus japonicus</name>
    <name type="common">Sea cucumber</name>
    <dbReference type="NCBI Taxonomy" id="307972"/>
    <lineage>
        <taxon>Eukaryota</taxon>
        <taxon>Metazoa</taxon>
        <taxon>Echinodermata</taxon>
        <taxon>Eleutherozoa</taxon>
        <taxon>Echinozoa</taxon>
        <taxon>Holothuroidea</taxon>
        <taxon>Aspidochirotacea</taxon>
        <taxon>Aspidochirotida</taxon>
        <taxon>Stichopodidae</taxon>
        <taxon>Apostichopus</taxon>
    </lineage>
</organism>
<evidence type="ECO:0000256" key="6">
    <source>
        <dbReference type="ARBA" id="ARBA00022679"/>
    </source>
</evidence>